<dbReference type="InterPro" id="IPR056119">
    <property type="entry name" value="DUF7702"/>
</dbReference>
<feature type="transmembrane region" description="Helical" evidence="1">
    <location>
        <begin position="6"/>
        <end position="27"/>
    </location>
</feature>
<keyword evidence="1" id="KW-1133">Transmembrane helix</keyword>
<keyword evidence="1" id="KW-0472">Membrane</keyword>
<feature type="transmembrane region" description="Helical" evidence="1">
    <location>
        <begin position="112"/>
        <end position="129"/>
    </location>
</feature>
<dbReference type="STRING" id="92696.A0A4R0RK37"/>
<evidence type="ECO:0000259" key="2">
    <source>
        <dbReference type="Pfam" id="PF24800"/>
    </source>
</evidence>
<gene>
    <name evidence="3" type="ORF">EIP91_009688</name>
</gene>
<name>A0A4R0RK37_9APHY</name>
<feature type="transmembrane region" description="Helical" evidence="1">
    <location>
        <begin position="78"/>
        <end position="100"/>
    </location>
</feature>
<sequence length="279" mass="30197">MGLDQRGRIAVAQLVIYIPFLAVSTLLVVRHGFNRRAGWLLLLITSIIRIVGSAIHIAEEQRSTPSIGLIATYTTLEAAGLSPLLIATLGFLSTVAQGSFDTIPLVTRGLRLLGLLGTVALALSIAAGSELGSANTQSDVDQATKLRHVGAILFAVLYGLIVLAHGYFYMGFSRIRQHRRNLLLGISVAIPFLFVRVLYAVLSGFSPASIPGQTQPHGSLSKFSSQTGSWEIYLVMSVLMEIIVMLVYITVGLSIRLQDDDLKNDVEMTPPSQGYGRQY</sequence>
<feature type="transmembrane region" description="Helical" evidence="1">
    <location>
        <begin position="149"/>
        <end position="170"/>
    </location>
</feature>
<dbReference type="AlphaFoldDB" id="A0A4R0RK37"/>
<evidence type="ECO:0000313" key="3">
    <source>
        <dbReference type="EMBL" id="TCD68821.1"/>
    </source>
</evidence>
<comment type="caution">
    <text evidence="3">The sequence shown here is derived from an EMBL/GenBank/DDBJ whole genome shotgun (WGS) entry which is preliminary data.</text>
</comment>
<feature type="domain" description="DUF7702" evidence="2">
    <location>
        <begin position="3"/>
        <end position="256"/>
    </location>
</feature>
<organism evidence="3 4">
    <name type="scientific">Steccherinum ochraceum</name>
    <dbReference type="NCBI Taxonomy" id="92696"/>
    <lineage>
        <taxon>Eukaryota</taxon>
        <taxon>Fungi</taxon>
        <taxon>Dikarya</taxon>
        <taxon>Basidiomycota</taxon>
        <taxon>Agaricomycotina</taxon>
        <taxon>Agaricomycetes</taxon>
        <taxon>Polyporales</taxon>
        <taxon>Steccherinaceae</taxon>
        <taxon>Steccherinum</taxon>
    </lineage>
</organism>
<accession>A0A4R0RK37</accession>
<proteinExistence type="predicted"/>
<feature type="transmembrane region" description="Helical" evidence="1">
    <location>
        <begin position="232"/>
        <end position="255"/>
    </location>
</feature>
<evidence type="ECO:0000256" key="1">
    <source>
        <dbReference type="SAM" id="Phobius"/>
    </source>
</evidence>
<dbReference type="OrthoDB" id="2560628at2759"/>
<dbReference type="EMBL" id="RWJN01000056">
    <property type="protein sequence ID" value="TCD68821.1"/>
    <property type="molecule type" value="Genomic_DNA"/>
</dbReference>
<dbReference type="PANTHER" id="PTHR42109:SF2">
    <property type="entry name" value="INTEGRAL MEMBRANE PROTEIN"/>
    <property type="match status" value="1"/>
</dbReference>
<feature type="transmembrane region" description="Helical" evidence="1">
    <location>
        <begin position="182"/>
        <end position="202"/>
    </location>
</feature>
<feature type="transmembrane region" description="Helical" evidence="1">
    <location>
        <begin position="39"/>
        <end position="58"/>
    </location>
</feature>
<protein>
    <recommendedName>
        <fullName evidence="2">DUF7702 domain-containing protein</fullName>
    </recommendedName>
</protein>
<reference evidence="3 4" key="1">
    <citation type="submission" date="2018-11" db="EMBL/GenBank/DDBJ databases">
        <title>Genome assembly of Steccherinum ochraceum LE-BIN_3174, the white-rot fungus of the Steccherinaceae family (The Residual Polyporoid clade, Polyporales, Basidiomycota).</title>
        <authorList>
            <person name="Fedorova T.V."/>
            <person name="Glazunova O.A."/>
            <person name="Landesman E.O."/>
            <person name="Moiseenko K.V."/>
            <person name="Psurtseva N.V."/>
            <person name="Savinova O.S."/>
            <person name="Shakhova N.V."/>
            <person name="Tyazhelova T.V."/>
            <person name="Vasina D.V."/>
        </authorList>
    </citation>
    <scope>NUCLEOTIDE SEQUENCE [LARGE SCALE GENOMIC DNA]</scope>
    <source>
        <strain evidence="3 4">LE-BIN_3174</strain>
    </source>
</reference>
<keyword evidence="4" id="KW-1185">Reference proteome</keyword>
<dbReference type="Pfam" id="PF24800">
    <property type="entry name" value="DUF7702"/>
    <property type="match status" value="1"/>
</dbReference>
<evidence type="ECO:0000313" key="4">
    <source>
        <dbReference type="Proteomes" id="UP000292702"/>
    </source>
</evidence>
<dbReference type="PANTHER" id="PTHR42109">
    <property type="entry name" value="UNPLACED GENOMIC SCAFFOLD UM_SCAF_CONTIG_1.265, WHOLE GENOME SHOTGUN SEQUENCE"/>
    <property type="match status" value="1"/>
</dbReference>
<keyword evidence="1" id="KW-0812">Transmembrane</keyword>
<dbReference type="Proteomes" id="UP000292702">
    <property type="component" value="Unassembled WGS sequence"/>
</dbReference>